<reference evidence="3 4" key="1">
    <citation type="submission" date="2019-11" db="EMBL/GenBank/DDBJ databases">
        <authorList>
            <person name="Dong K."/>
        </authorList>
    </citation>
    <scope>NUCLEOTIDE SEQUENCE [LARGE SCALE GENOMIC DNA]</scope>
    <source>
        <strain evidence="3 4">JCM 17370</strain>
    </source>
</reference>
<accession>A0A844H714</accession>
<name>A0A844H714_9RHOB</name>
<proteinExistence type="predicted"/>
<comment type="caution">
    <text evidence="3">The sequence shown here is derived from an EMBL/GenBank/DDBJ whole genome shotgun (WGS) entry which is preliminary data.</text>
</comment>
<feature type="signal peptide" evidence="2">
    <location>
        <begin position="1"/>
        <end position="23"/>
    </location>
</feature>
<dbReference type="EMBL" id="WMIF01000061">
    <property type="protein sequence ID" value="MTH36666.1"/>
    <property type="molecule type" value="Genomic_DNA"/>
</dbReference>
<dbReference type="Proteomes" id="UP000442533">
    <property type="component" value="Unassembled WGS sequence"/>
</dbReference>
<feature type="region of interest" description="Disordered" evidence="1">
    <location>
        <begin position="22"/>
        <end position="53"/>
    </location>
</feature>
<feature type="chain" id="PRO_5032345686" evidence="2">
    <location>
        <begin position="24"/>
        <end position="146"/>
    </location>
</feature>
<gene>
    <name evidence="3" type="ORF">GL279_19025</name>
</gene>
<dbReference type="OrthoDB" id="7666115at2"/>
<keyword evidence="4" id="KW-1185">Reference proteome</keyword>
<evidence type="ECO:0000313" key="4">
    <source>
        <dbReference type="Proteomes" id="UP000442533"/>
    </source>
</evidence>
<dbReference type="RefSeq" id="WP_155066158.1">
    <property type="nucleotide sequence ID" value="NZ_WMIF01000061.1"/>
</dbReference>
<protein>
    <submittedName>
        <fullName evidence="3">Uncharacterized protein</fullName>
    </submittedName>
</protein>
<evidence type="ECO:0000313" key="3">
    <source>
        <dbReference type="EMBL" id="MTH36666.1"/>
    </source>
</evidence>
<keyword evidence="2" id="KW-0732">Signal</keyword>
<evidence type="ECO:0000256" key="1">
    <source>
        <dbReference type="SAM" id="MobiDB-lite"/>
    </source>
</evidence>
<dbReference type="Gene3D" id="3.10.450.160">
    <property type="entry name" value="inner membrane protein cigr"/>
    <property type="match status" value="1"/>
</dbReference>
<dbReference type="AlphaFoldDB" id="A0A844H714"/>
<organism evidence="3 4">
    <name type="scientific">Paracoccus limosus</name>
    <dbReference type="NCBI Taxonomy" id="913252"/>
    <lineage>
        <taxon>Bacteria</taxon>
        <taxon>Pseudomonadati</taxon>
        <taxon>Pseudomonadota</taxon>
        <taxon>Alphaproteobacteria</taxon>
        <taxon>Rhodobacterales</taxon>
        <taxon>Paracoccaceae</taxon>
        <taxon>Paracoccus</taxon>
    </lineage>
</organism>
<sequence>MTLISKLMPALVIAVIAAGPVAADPDHGKRHGRGKGPEARHHHPHERAPWERRRPEPRYVLNCPPGLAKRSPACIPPGQVRRHYGTRVGDTLRMGGYLPIQDHDRYGLQPRRDWDYYRDDNNIYRVDSGTQKILAVLNLINAFSGR</sequence>
<feature type="compositionally biased region" description="Basic residues" evidence="1">
    <location>
        <begin position="28"/>
        <end position="45"/>
    </location>
</feature>
<evidence type="ECO:0000256" key="2">
    <source>
        <dbReference type="SAM" id="SignalP"/>
    </source>
</evidence>